<sequence>METVKRLTIAIIGMTDTVTPEITKAWSNARVGLKGPYTADHLEREHALEFAAAIVDIRYEPDVILRLTERLEAEAIPYLFFVPATVIDSAPGPFILSERSEDIETIVSALVAQGGGTRH</sequence>
<organism evidence="1 2">
    <name type="scientific">Agrobacterium tumefaciens</name>
    <dbReference type="NCBI Taxonomy" id="358"/>
    <lineage>
        <taxon>Bacteria</taxon>
        <taxon>Pseudomonadati</taxon>
        <taxon>Pseudomonadota</taxon>
        <taxon>Alphaproteobacteria</taxon>
        <taxon>Hyphomicrobiales</taxon>
        <taxon>Rhizobiaceae</taxon>
        <taxon>Rhizobium/Agrobacterium group</taxon>
        <taxon>Agrobacterium</taxon>
        <taxon>Agrobacterium tumefaciens complex</taxon>
    </lineage>
</organism>
<evidence type="ECO:0000313" key="1">
    <source>
        <dbReference type="EMBL" id="OAE48022.1"/>
    </source>
</evidence>
<reference evidence="1 2" key="1">
    <citation type="submission" date="2016-05" db="EMBL/GenBank/DDBJ databases">
        <authorList>
            <person name="Lavstsen T."/>
            <person name="Jespersen J.S."/>
        </authorList>
    </citation>
    <scope>NUCLEOTIDE SEQUENCE [LARGE SCALE GENOMIC DNA]</scope>
    <source>
        <strain evidence="1 2">KCJ1736</strain>
    </source>
</reference>
<comment type="caution">
    <text evidence="1">The sequence shown here is derived from an EMBL/GenBank/DDBJ whole genome shotgun (WGS) entry which is preliminary data.</text>
</comment>
<dbReference type="EMBL" id="LXPS01000008">
    <property type="protein sequence ID" value="OAE48022.1"/>
    <property type="molecule type" value="Genomic_DNA"/>
</dbReference>
<evidence type="ECO:0000313" key="2">
    <source>
        <dbReference type="Proteomes" id="UP000077098"/>
    </source>
</evidence>
<accession>A0A176XH64</accession>
<dbReference type="RefSeq" id="WP_063948185.1">
    <property type="nucleotide sequence ID" value="NZ_LXPS01000008.1"/>
</dbReference>
<proteinExistence type="predicted"/>
<name>A0A176XH64_AGRTU</name>
<dbReference type="AlphaFoldDB" id="A0A176XH64"/>
<protein>
    <submittedName>
        <fullName evidence="1">Uncharacterized protein</fullName>
    </submittedName>
</protein>
<dbReference type="Proteomes" id="UP000077098">
    <property type="component" value="Unassembled WGS sequence"/>
</dbReference>
<gene>
    <name evidence="1" type="ORF">A7J57_15190</name>
</gene>